<feature type="domain" description="HTH araC/xylS-type" evidence="6">
    <location>
        <begin position="664"/>
        <end position="762"/>
    </location>
</feature>
<evidence type="ECO:0000313" key="10">
    <source>
        <dbReference type="Proteomes" id="UP001221519"/>
    </source>
</evidence>
<dbReference type="GO" id="GO:0043565">
    <property type="term" value="F:sequence-specific DNA binding"/>
    <property type="evidence" value="ECO:0007669"/>
    <property type="project" value="InterPro"/>
</dbReference>
<evidence type="ECO:0000256" key="2">
    <source>
        <dbReference type="ARBA" id="ARBA00023125"/>
    </source>
</evidence>
<evidence type="ECO:0000256" key="5">
    <source>
        <dbReference type="SAM" id="Phobius"/>
    </source>
</evidence>
<keyword evidence="5" id="KW-1133">Transmembrane helix</keyword>
<keyword evidence="10" id="KW-1185">Reference proteome</keyword>
<dbReference type="EMBL" id="CP118108">
    <property type="protein sequence ID" value="WDI04609.1"/>
    <property type="molecule type" value="Genomic_DNA"/>
</dbReference>
<keyword evidence="1" id="KW-0805">Transcription regulation</keyword>
<keyword evidence="5" id="KW-0472">Membrane</keyword>
<protein>
    <submittedName>
        <fullName evidence="7">AraC family transcriptional regulator</fullName>
    </submittedName>
</protein>
<dbReference type="AlphaFoldDB" id="A0AAX3N514"/>
<keyword evidence="5" id="KW-0812">Transmembrane</keyword>
<dbReference type="EMBL" id="CP118101">
    <property type="protein sequence ID" value="WDH84925.1"/>
    <property type="molecule type" value="Genomic_DNA"/>
</dbReference>
<dbReference type="Proteomes" id="UP001221519">
    <property type="component" value="Chromosome"/>
</dbReference>
<evidence type="ECO:0000313" key="8">
    <source>
        <dbReference type="EMBL" id="WDI04609.1"/>
    </source>
</evidence>
<dbReference type="InterPro" id="IPR009057">
    <property type="entry name" value="Homeodomain-like_sf"/>
</dbReference>
<organism evidence="7 9">
    <name type="scientific">Paenibacillus urinalis</name>
    <dbReference type="NCBI Taxonomy" id="521520"/>
    <lineage>
        <taxon>Bacteria</taxon>
        <taxon>Bacillati</taxon>
        <taxon>Bacillota</taxon>
        <taxon>Bacilli</taxon>
        <taxon>Bacillales</taxon>
        <taxon>Paenibacillaceae</taxon>
        <taxon>Paenibacillus</taxon>
    </lineage>
</organism>
<dbReference type="PANTHER" id="PTHR43280">
    <property type="entry name" value="ARAC-FAMILY TRANSCRIPTIONAL REGULATOR"/>
    <property type="match status" value="1"/>
</dbReference>
<dbReference type="SUPFAM" id="SSF46689">
    <property type="entry name" value="Homeodomain-like"/>
    <property type="match status" value="2"/>
</dbReference>
<keyword evidence="3" id="KW-0804">Transcription</keyword>
<gene>
    <name evidence="7" type="ORF">PUW23_12230</name>
    <name evidence="8" type="ORF">PUW25_11910</name>
</gene>
<evidence type="ECO:0000313" key="9">
    <source>
        <dbReference type="Proteomes" id="UP001220962"/>
    </source>
</evidence>
<dbReference type="RefSeq" id="WP_047911673.1">
    <property type="nucleotide sequence ID" value="NZ_CP118101.1"/>
</dbReference>
<dbReference type="Pfam" id="PF12833">
    <property type="entry name" value="HTH_18"/>
    <property type="match status" value="1"/>
</dbReference>
<evidence type="ECO:0000256" key="1">
    <source>
        <dbReference type="ARBA" id="ARBA00023015"/>
    </source>
</evidence>
<sequence length="794" mass="91582">MPTYMMHLLRFSLLLGLIPVLTMGFLSYYIAAGDVEQKVLASNTQLLRQNEQQIDDMLKGLERSTLQLANSPLMKQALQENWTPTHFQEIREMSSALSNLQTPVMTSEAYFIHLGNGTVTGLDRFQSLDQFKDRDLIMKYASHDSSLFMDTSSSGIYTTWVQKIPLFPMRTGPKGLIVVKMPKKHMAERLSRASELGSPYIIDAEGRLILGSIPDSWQNELDSAVNTEVLSSLKNSEMKKQTAAHSFRTKVDGGQYNVTYLHSASYGWTHVSVSSIEAITKQTQHIAWITAMVSGIVLVVIIVTAYIWSRRMYKPIHRLLEYSRQTDIEPDQNAQRAGSNELHYIEQSIRRLSSSRTELQAQLSTHTEHMSESLMLMLLSNRIQADEFVKRSSRCDFPKSWQALSVMKIQIDTFHLSKYEEHNLELLLYAINNMVEELISPAYRFAPVILEHAQVTLLIEPPSGAEEAQGEELFYQMAVKLKEQIESYLQLQISIGLSRSFLDLSAAPEAYLESASALRQRMVPDAGRIIRYTPHRTDHSDSRTPYAKLREIEEHILYSLRKREQDQLSLAMDLYLNEITENRAFQPELNILLIKLAMRIIETAQTQELKLQLGGTLSGEKLLSKLTKLNTKEDIRYWFEQQLFLPIIRAMERQAEEQQVRIASRMLEMIHTRFDQDITLESCAAELNYHPFYLSRVFKKDVGMPFSEYLTSYRMSQAKLLLESTSLLVSDIGRRLKYGNTSAFIRTFRKWAGMTPGQYREQYERSTERPKPEPELKRELELKREREPKLEPER</sequence>
<feature type="transmembrane region" description="Helical" evidence="5">
    <location>
        <begin position="286"/>
        <end position="308"/>
    </location>
</feature>
<dbReference type="PANTHER" id="PTHR43280:SF10">
    <property type="entry name" value="REGULATORY PROTEIN POCR"/>
    <property type="match status" value="1"/>
</dbReference>
<dbReference type="Gene3D" id="1.10.10.60">
    <property type="entry name" value="Homeodomain-like"/>
    <property type="match status" value="2"/>
</dbReference>
<dbReference type="GO" id="GO:0003700">
    <property type="term" value="F:DNA-binding transcription factor activity"/>
    <property type="evidence" value="ECO:0007669"/>
    <property type="project" value="InterPro"/>
</dbReference>
<dbReference type="InterPro" id="IPR018060">
    <property type="entry name" value="HTH_AraC"/>
</dbReference>
<evidence type="ECO:0000256" key="3">
    <source>
        <dbReference type="ARBA" id="ARBA00023163"/>
    </source>
</evidence>
<accession>A0AAX3N514</accession>
<keyword evidence="2" id="KW-0238">DNA-binding</keyword>
<evidence type="ECO:0000313" key="7">
    <source>
        <dbReference type="EMBL" id="WDH84925.1"/>
    </source>
</evidence>
<dbReference type="Proteomes" id="UP001220962">
    <property type="component" value="Chromosome"/>
</dbReference>
<dbReference type="PROSITE" id="PS01124">
    <property type="entry name" value="HTH_ARAC_FAMILY_2"/>
    <property type="match status" value="1"/>
</dbReference>
<feature type="region of interest" description="Disordered" evidence="4">
    <location>
        <begin position="759"/>
        <end position="794"/>
    </location>
</feature>
<reference evidence="7 10" key="1">
    <citation type="submission" date="2023-02" db="EMBL/GenBank/DDBJ databases">
        <title>Pathogen: clinical or host-associated sample.</title>
        <authorList>
            <person name="Hergert J."/>
            <person name="Casey R."/>
            <person name="Wagner J."/>
            <person name="Young E.L."/>
            <person name="Oakeson K.F."/>
        </authorList>
    </citation>
    <scope>NUCLEOTIDE SEQUENCE</scope>
    <source>
        <strain evidence="8 10">2022CK-00829</strain>
        <strain evidence="7">2022CK-00830</strain>
    </source>
</reference>
<evidence type="ECO:0000259" key="6">
    <source>
        <dbReference type="PROSITE" id="PS01124"/>
    </source>
</evidence>
<evidence type="ECO:0000256" key="4">
    <source>
        <dbReference type="SAM" id="MobiDB-lite"/>
    </source>
</evidence>
<feature type="compositionally biased region" description="Basic and acidic residues" evidence="4">
    <location>
        <begin position="761"/>
        <end position="794"/>
    </location>
</feature>
<proteinExistence type="predicted"/>
<name>A0AAX3N514_9BACL</name>
<dbReference type="SMART" id="SM00342">
    <property type="entry name" value="HTH_ARAC"/>
    <property type="match status" value="1"/>
</dbReference>